<dbReference type="GO" id="GO:0006166">
    <property type="term" value="P:purine ribonucleoside salvage"/>
    <property type="evidence" value="ECO:0007669"/>
    <property type="project" value="TreeGrafter"/>
</dbReference>
<evidence type="ECO:0000259" key="10">
    <source>
        <dbReference type="Pfam" id="PF02879"/>
    </source>
</evidence>
<comment type="cofactor">
    <cofactor evidence="1">
        <name>Mg(2+)</name>
        <dbReference type="ChEBI" id="CHEBI:18420"/>
    </cofactor>
</comment>
<evidence type="ECO:0000259" key="8">
    <source>
        <dbReference type="Pfam" id="PF00408"/>
    </source>
</evidence>
<keyword evidence="6" id="KW-0413">Isomerase</keyword>
<dbReference type="InterPro" id="IPR016055">
    <property type="entry name" value="A-D-PHexomutase_a/b/a-I/II/III"/>
</dbReference>
<dbReference type="Pfam" id="PF02880">
    <property type="entry name" value="PGM_PMM_III"/>
    <property type="match status" value="1"/>
</dbReference>
<dbReference type="Proteomes" id="UP000242175">
    <property type="component" value="Chromosome large"/>
</dbReference>
<dbReference type="InterPro" id="IPR005845">
    <property type="entry name" value="A-D-PHexomutase_a/b/a-II"/>
</dbReference>
<evidence type="ECO:0000256" key="7">
    <source>
        <dbReference type="RuleBase" id="RU004326"/>
    </source>
</evidence>
<dbReference type="EMBL" id="CP022355">
    <property type="protein sequence ID" value="ASK78540.1"/>
    <property type="molecule type" value="Genomic_DNA"/>
</dbReference>
<evidence type="ECO:0000256" key="2">
    <source>
        <dbReference type="ARBA" id="ARBA00010231"/>
    </source>
</evidence>
<dbReference type="Gene3D" id="3.30.310.50">
    <property type="entry name" value="Alpha-D-phosphohexomutase, C-terminal domain"/>
    <property type="match status" value="1"/>
</dbReference>
<dbReference type="Pfam" id="PF02879">
    <property type="entry name" value="PGM_PMM_II"/>
    <property type="match status" value="1"/>
</dbReference>
<dbReference type="InterPro" id="IPR016066">
    <property type="entry name" value="A-D-PHexomutase_CS"/>
</dbReference>
<dbReference type="SUPFAM" id="SSF55957">
    <property type="entry name" value="Phosphoglucomutase, C-terminal domain"/>
    <property type="match status" value="1"/>
</dbReference>
<evidence type="ECO:0000256" key="6">
    <source>
        <dbReference type="ARBA" id="ARBA00023235"/>
    </source>
</evidence>
<dbReference type="SUPFAM" id="SSF53738">
    <property type="entry name" value="Phosphoglucomutase, first 3 domains"/>
    <property type="match status" value="3"/>
</dbReference>
<dbReference type="InterPro" id="IPR005841">
    <property type="entry name" value="Alpha-D-phosphohexomutase_SF"/>
</dbReference>
<dbReference type="AlphaFoldDB" id="A0A220VE18"/>
<dbReference type="GO" id="GO:0005975">
    <property type="term" value="P:carbohydrate metabolic process"/>
    <property type="evidence" value="ECO:0007669"/>
    <property type="project" value="InterPro"/>
</dbReference>
<dbReference type="KEGG" id="pmai:CF386_05730"/>
<dbReference type="Pfam" id="PF00408">
    <property type="entry name" value="PGM_PMM_IV"/>
    <property type="match status" value="1"/>
</dbReference>
<dbReference type="PANTHER" id="PTHR45745:SF1">
    <property type="entry name" value="PHOSPHOGLUCOMUTASE 2B-RELATED"/>
    <property type="match status" value="1"/>
</dbReference>
<organism evidence="12 13">
    <name type="scientific">Paraphotobacterium marinum</name>
    <dbReference type="NCBI Taxonomy" id="1755811"/>
    <lineage>
        <taxon>Bacteria</taxon>
        <taxon>Pseudomonadati</taxon>
        <taxon>Pseudomonadota</taxon>
        <taxon>Gammaproteobacteria</taxon>
        <taxon>Vibrionales</taxon>
        <taxon>Vibrionaceae</taxon>
        <taxon>Paraphotobacterium</taxon>
    </lineage>
</organism>
<dbReference type="PRINTS" id="PR00509">
    <property type="entry name" value="PGMPMM"/>
</dbReference>
<dbReference type="Pfam" id="PF02878">
    <property type="entry name" value="PGM_PMM_I"/>
    <property type="match status" value="1"/>
</dbReference>
<feature type="domain" description="Alpha-D-phosphohexomutase alpha/beta/alpha" evidence="9">
    <location>
        <begin position="41"/>
        <end position="181"/>
    </location>
</feature>
<sequence>MKTHPRAGLKAIESDLIDCKKLENAYYNKKPLKDEKDTYVSFGTSGHRGSSLKSSFNELHIFAITLAIIDFRKKNEINGPIFVGMDTHLLSKLAMQSVLQVLSFHGIKTLTSEKEFVPTPALSFAILKHNRTNSQDNLSDGIIITPSHNPPEDGGIKYNFTHGGPSEESITKFIENRANEILFSGLVNFNEFRSQSYLMSDSISEYDFLTPYVSDLSNVINFEKIKASNLKIAVDPMGGAGLKYWQKISDFYDLNIDIINKKIDPQFSFMTLDKDGVIRMDCSSEYAMNSLLEHCEDYDLLLGNDPDFDRHGVATKAGLMKPNHFLSVCIDYLFKTRTEWNKISQNVGKTLVSSLMVDRVAKSNKLTVYEVPVGFKWFVKGLLNHEIGFAGEESAGASFLRLDGKTWTTDKDGIILCLLAAEIMAVEGISPQTYYNSLEKKLGKSYYTRIHLTANKKQKDKLLNFLESNFKHKFLAEEKITQVLTCAPGNNEKIGGIKIETDNGWFVARPSGTEDFLKVYCESFISEDHLQKIIKGAEKIIYEIMH</sequence>
<dbReference type="RefSeq" id="WP_089073448.1">
    <property type="nucleotide sequence ID" value="NZ_CBCSAM010000001.1"/>
</dbReference>
<evidence type="ECO:0000313" key="12">
    <source>
        <dbReference type="EMBL" id="ASK78540.1"/>
    </source>
</evidence>
<dbReference type="OrthoDB" id="9806956at2"/>
<evidence type="ECO:0000256" key="1">
    <source>
        <dbReference type="ARBA" id="ARBA00001946"/>
    </source>
</evidence>
<accession>A0A220VE18</accession>
<dbReference type="GO" id="GO:0008973">
    <property type="term" value="F:phosphopentomutase activity"/>
    <property type="evidence" value="ECO:0007669"/>
    <property type="project" value="TreeGrafter"/>
</dbReference>
<dbReference type="PROSITE" id="PS00710">
    <property type="entry name" value="PGM_PMM"/>
    <property type="match status" value="1"/>
</dbReference>
<evidence type="ECO:0000256" key="3">
    <source>
        <dbReference type="ARBA" id="ARBA00022553"/>
    </source>
</evidence>
<comment type="similarity">
    <text evidence="2 7">Belongs to the phosphohexose mutase family.</text>
</comment>
<feature type="domain" description="Alpha-D-phosphohexomutase alpha/beta/alpha" evidence="10">
    <location>
        <begin position="211"/>
        <end position="318"/>
    </location>
</feature>
<dbReference type="PANTHER" id="PTHR45745">
    <property type="entry name" value="PHOSPHOMANNOMUTASE 45A"/>
    <property type="match status" value="1"/>
</dbReference>
<keyword evidence="13" id="KW-1185">Reference proteome</keyword>
<keyword evidence="4 7" id="KW-0479">Metal-binding</keyword>
<dbReference type="Gene3D" id="3.40.120.10">
    <property type="entry name" value="Alpha-D-Glucose-1,6-Bisphosphate, subunit A, domain 3"/>
    <property type="match status" value="3"/>
</dbReference>
<dbReference type="GO" id="GO:0000287">
    <property type="term" value="F:magnesium ion binding"/>
    <property type="evidence" value="ECO:0007669"/>
    <property type="project" value="InterPro"/>
</dbReference>
<keyword evidence="5 7" id="KW-0460">Magnesium</keyword>
<keyword evidence="3" id="KW-0597">Phosphoprotein</keyword>
<evidence type="ECO:0000313" key="13">
    <source>
        <dbReference type="Proteomes" id="UP000242175"/>
    </source>
</evidence>
<name>A0A220VE18_9GAMM</name>
<feature type="domain" description="Alpha-D-phosphohexomutase C-terminal" evidence="8">
    <location>
        <begin position="476"/>
        <end position="533"/>
    </location>
</feature>
<gene>
    <name evidence="12" type="ORF">CF386_05730</name>
</gene>
<evidence type="ECO:0000259" key="11">
    <source>
        <dbReference type="Pfam" id="PF02880"/>
    </source>
</evidence>
<reference evidence="12 13" key="1">
    <citation type="journal article" date="2016" name="Int. J. Syst. Evol. Microbiol.">
        <title>Paraphotobacterium marinum gen. nov., sp. nov., a member of the family Vibrionaceae, isolated from surface seawater.</title>
        <authorList>
            <person name="Huang Z."/>
            <person name="Dong C."/>
            <person name="Shao Z."/>
        </authorList>
    </citation>
    <scope>NUCLEOTIDE SEQUENCE [LARGE SCALE GENOMIC DNA]</scope>
    <source>
        <strain evidence="12 13">NSCS20N07D</strain>
    </source>
</reference>
<dbReference type="InterPro" id="IPR005844">
    <property type="entry name" value="A-D-PHexomutase_a/b/a-I"/>
</dbReference>
<dbReference type="InterPro" id="IPR005846">
    <property type="entry name" value="A-D-PHexomutase_a/b/a-III"/>
</dbReference>
<dbReference type="InterPro" id="IPR005843">
    <property type="entry name" value="A-D-PHexomutase_C"/>
</dbReference>
<feature type="domain" description="Alpha-D-phosphohexomutase alpha/beta/alpha" evidence="11">
    <location>
        <begin position="322"/>
        <end position="439"/>
    </location>
</feature>
<evidence type="ECO:0000256" key="4">
    <source>
        <dbReference type="ARBA" id="ARBA00022723"/>
    </source>
</evidence>
<proteinExistence type="inferred from homology"/>
<evidence type="ECO:0000259" key="9">
    <source>
        <dbReference type="Pfam" id="PF02878"/>
    </source>
</evidence>
<dbReference type="InterPro" id="IPR036900">
    <property type="entry name" value="A-D-PHexomutase_C_sf"/>
</dbReference>
<evidence type="ECO:0000256" key="5">
    <source>
        <dbReference type="ARBA" id="ARBA00022842"/>
    </source>
</evidence>
<protein>
    <submittedName>
        <fullName evidence="12">Alpha-D-glucose phosphate-specific phosphoglucomutase</fullName>
    </submittedName>
</protein>